<dbReference type="SMART" id="SM00336">
    <property type="entry name" value="BBOX"/>
    <property type="match status" value="1"/>
</dbReference>
<dbReference type="InterPro" id="IPR051051">
    <property type="entry name" value="E3_ubiq-ligase_TRIM/RNF"/>
</dbReference>
<feature type="domain" description="RING-type" evidence="7">
    <location>
        <begin position="14"/>
        <end position="57"/>
    </location>
</feature>
<comment type="caution">
    <text evidence="9">The sequence shown here is derived from an EMBL/GenBank/DDBJ whole genome shotgun (WGS) entry which is preliminary data.</text>
</comment>
<dbReference type="SUPFAM" id="SSF57850">
    <property type="entry name" value="RING/U-box"/>
    <property type="match status" value="1"/>
</dbReference>
<keyword evidence="3" id="KW-0862">Zinc</keyword>
<evidence type="ECO:0000259" key="7">
    <source>
        <dbReference type="PROSITE" id="PS50089"/>
    </source>
</evidence>
<feature type="region of interest" description="Disordered" evidence="6">
    <location>
        <begin position="396"/>
        <end position="419"/>
    </location>
</feature>
<evidence type="ECO:0000256" key="3">
    <source>
        <dbReference type="ARBA" id="ARBA00022833"/>
    </source>
</evidence>
<dbReference type="SUPFAM" id="SSF57845">
    <property type="entry name" value="B-box zinc-binding domain"/>
    <property type="match status" value="1"/>
</dbReference>
<dbReference type="Pfam" id="PF25600">
    <property type="entry name" value="TRIM_CC"/>
    <property type="match status" value="1"/>
</dbReference>
<evidence type="ECO:0008006" key="11">
    <source>
        <dbReference type="Google" id="ProtNLM"/>
    </source>
</evidence>
<evidence type="ECO:0000256" key="4">
    <source>
        <dbReference type="PROSITE-ProRule" id="PRU00024"/>
    </source>
</evidence>
<keyword evidence="5" id="KW-0175">Coiled coil</keyword>
<dbReference type="InterPro" id="IPR017907">
    <property type="entry name" value="Znf_RING_CS"/>
</dbReference>
<evidence type="ECO:0000256" key="6">
    <source>
        <dbReference type="SAM" id="MobiDB-lite"/>
    </source>
</evidence>
<reference evidence="9" key="1">
    <citation type="submission" date="2021-01" db="EMBL/GenBank/DDBJ databases">
        <authorList>
            <person name="Zahm M."/>
            <person name="Roques C."/>
            <person name="Cabau C."/>
            <person name="Klopp C."/>
            <person name="Donnadieu C."/>
            <person name="Jouanno E."/>
            <person name="Lampietro C."/>
            <person name="Louis A."/>
            <person name="Herpin A."/>
            <person name="Echchiki A."/>
            <person name="Berthelot C."/>
            <person name="Parey E."/>
            <person name="Roest-Crollius H."/>
            <person name="Braasch I."/>
            <person name="Postlethwait J."/>
            <person name="Bobe J."/>
            <person name="Montfort J."/>
            <person name="Bouchez O."/>
            <person name="Begum T."/>
            <person name="Mejri S."/>
            <person name="Adams A."/>
            <person name="Chen W.-J."/>
            <person name="Guiguen Y."/>
        </authorList>
    </citation>
    <scope>NUCLEOTIDE SEQUENCE</scope>
    <source>
        <strain evidence="9">YG-15Mar2019-1</strain>
        <tissue evidence="9">Brain</tissue>
    </source>
</reference>
<protein>
    <recommendedName>
        <fullName evidence="11">E3 ubiquitin/ISG15 ligase TRIM25-like</fullName>
    </recommendedName>
</protein>
<evidence type="ECO:0000256" key="5">
    <source>
        <dbReference type="SAM" id="Coils"/>
    </source>
</evidence>
<dbReference type="PROSITE" id="PS50089">
    <property type="entry name" value="ZF_RING_2"/>
    <property type="match status" value="1"/>
</dbReference>
<dbReference type="AlphaFoldDB" id="A0A9D3Q0M9"/>
<dbReference type="Pfam" id="PF00643">
    <property type="entry name" value="zf-B_box"/>
    <property type="match status" value="1"/>
</dbReference>
<evidence type="ECO:0000313" key="10">
    <source>
        <dbReference type="Proteomes" id="UP001046870"/>
    </source>
</evidence>
<accession>A0A9D3Q0M9</accession>
<dbReference type="PANTHER" id="PTHR25465">
    <property type="entry name" value="B-BOX DOMAIN CONTAINING"/>
    <property type="match status" value="1"/>
</dbReference>
<feature type="coiled-coil region" evidence="5">
    <location>
        <begin position="203"/>
        <end position="298"/>
    </location>
</feature>
<dbReference type="InterPro" id="IPR013083">
    <property type="entry name" value="Znf_RING/FYVE/PHD"/>
</dbReference>
<proteinExistence type="predicted"/>
<dbReference type="InterPro" id="IPR000315">
    <property type="entry name" value="Znf_B-box"/>
</dbReference>
<organism evidence="9 10">
    <name type="scientific">Megalops atlanticus</name>
    <name type="common">Tarpon</name>
    <name type="synonym">Clupea gigantea</name>
    <dbReference type="NCBI Taxonomy" id="7932"/>
    <lineage>
        <taxon>Eukaryota</taxon>
        <taxon>Metazoa</taxon>
        <taxon>Chordata</taxon>
        <taxon>Craniata</taxon>
        <taxon>Vertebrata</taxon>
        <taxon>Euteleostomi</taxon>
        <taxon>Actinopterygii</taxon>
        <taxon>Neopterygii</taxon>
        <taxon>Teleostei</taxon>
        <taxon>Elopiformes</taxon>
        <taxon>Megalopidae</taxon>
        <taxon>Megalops</taxon>
    </lineage>
</organism>
<dbReference type="EMBL" id="JAFDVH010000008">
    <property type="protein sequence ID" value="KAG7472523.1"/>
    <property type="molecule type" value="Genomic_DNA"/>
</dbReference>
<dbReference type="GO" id="GO:0008270">
    <property type="term" value="F:zinc ion binding"/>
    <property type="evidence" value="ECO:0007669"/>
    <property type="project" value="UniProtKB-KW"/>
</dbReference>
<dbReference type="SMART" id="SM00184">
    <property type="entry name" value="RING"/>
    <property type="match status" value="1"/>
</dbReference>
<dbReference type="Gene3D" id="3.30.160.60">
    <property type="entry name" value="Classic Zinc Finger"/>
    <property type="match status" value="1"/>
</dbReference>
<name>A0A9D3Q0M9_MEGAT</name>
<evidence type="ECO:0000259" key="8">
    <source>
        <dbReference type="PROSITE" id="PS50119"/>
    </source>
</evidence>
<sequence>MAHSAFLDQEQFNCSVCLDLLKDPVTINCGHSYCMDCIKDCWDQDDNTGVYSCPQCRQTFSPRPVLGKNTMLADVVEKLKKTGLQTDPPAQCYAGPGDIACDVCAGRKHKAVRACLVCLASYCETHLQPHHESSALQRHKLINATGELREKICPQHDKLLEAYCRTDQQCICLLCMIDEHRDHVTLSAAKERTEKQKLQEASQKEYQQSIQEREKELKDLRESLESLTRSAQAAVEASEKIFTDLIHAIERRRSEVKEMIRDQEKTVAGRAEEHLVSLEQEIAELKRRDAALEQLSRTEDHIHFLQNCQSLFFCADSRSLPCMTVNPSTLFGDVSKAISQLKQRVESVCQEEFIKISRTVKDVCLLPAPEPMSGLVSSEAQAESESVSRKPAGLFGQEQSSHWPAGGSQQSRVKPFPCFSSTPSSAPGFIFSQPPTFHPGPAETASSIYRPIAGRKIKTVVRRRK</sequence>
<keyword evidence="1" id="KW-0479">Metal-binding</keyword>
<dbReference type="PROSITE" id="PS00518">
    <property type="entry name" value="ZF_RING_1"/>
    <property type="match status" value="1"/>
</dbReference>
<dbReference type="Pfam" id="PF15227">
    <property type="entry name" value="zf-C3HC4_4"/>
    <property type="match status" value="1"/>
</dbReference>
<keyword evidence="2 4" id="KW-0863">Zinc-finger</keyword>
<feature type="compositionally biased region" description="Polar residues" evidence="6">
    <location>
        <begin position="397"/>
        <end position="412"/>
    </location>
</feature>
<evidence type="ECO:0000256" key="2">
    <source>
        <dbReference type="ARBA" id="ARBA00022771"/>
    </source>
</evidence>
<dbReference type="Gene3D" id="4.10.830.40">
    <property type="match status" value="1"/>
</dbReference>
<dbReference type="PANTHER" id="PTHR25465:SF75">
    <property type="entry name" value="E3 UBIQUITIN_ISG15 LIGASE TRIM25-RELATED"/>
    <property type="match status" value="1"/>
</dbReference>
<dbReference type="Gene3D" id="3.30.40.10">
    <property type="entry name" value="Zinc/RING finger domain, C3HC4 (zinc finger)"/>
    <property type="match status" value="1"/>
</dbReference>
<evidence type="ECO:0000313" key="9">
    <source>
        <dbReference type="EMBL" id="KAG7472523.1"/>
    </source>
</evidence>
<evidence type="ECO:0000256" key="1">
    <source>
        <dbReference type="ARBA" id="ARBA00022723"/>
    </source>
</evidence>
<keyword evidence="10" id="KW-1185">Reference proteome</keyword>
<gene>
    <name evidence="9" type="ORF">MATL_G00109660</name>
</gene>
<dbReference type="PROSITE" id="PS50119">
    <property type="entry name" value="ZF_BBOX"/>
    <property type="match status" value="1"/>
</dbReference>
<dbReference type="CDD" id="cd19769">
    <property type="entry name" value="Bbox2_TRIM16-like"/>
    <property type="match status" value="1"/>
</dbReference>
<dbReference type="InterPro" id="IPR058030">
    <property type="entry name" value="TRIM8/14/16/25/29/45/65_CC"/>
</dbReference>
<dbReference type="OrthoDB" id="6105938at2759"/>
<dbReference type="InterPro" id="IPR001841">
    <property type="entry name" value="Znf_RING"/>
</dbReference>
<feature type="domain" description="B box-type" evidence="8">
    <location>
        <begin position="148"/>
        <end position="188"/>
    </location>
</feature>
<dbReference type="Proteomes" id="UP001046870">
    <property type="component" value="Chromosome 8"/>
</dbReference>